<gene>
    <name evidence="1" type="ORF">CHI12_16600</name>
</gene>
<dbReference type="AlphaFoldDB" id="A0A268H938"/>
<dbReference type="EMBL" id="NPBH01000078">
    <property type="protein sequence ID" value="PAE06395.1"/>
    <property type="molecule type" value="Genomic_DNA"/>
</dbReference>
<comment type="caution">
    <text evidence="1">The sequence shown here is derived from an EMBL/GenBank/DDBJ whole genome shotgun (WGS) entry which is preliminary data.</text>
</comment>
<protein>
    <submittedName>
        <fullName evidence="1">Uncharacterized protein</fullName>
    </submittedName>
</protein>
<evidence type="ECO:0000313" key="1">
    <source>
        <dbReference type="EMBL" id="PAE06395.1"/>
    </source>
</evidence>
<name>A0A268H938_9BACI</name>
<accession>A0A268H938</accession>
<proteinExistence type="predicted"/>
<dbReference type="Proteomes" id="UP000216475">
    <property type="component" value="Unassembled WGS sequence"/>
</dbReference>
<reference evidence="1 2" key="1">
    <citation type="submission" date="2017-07" db="EMBL/GenBank/DDBJ databases">
        <title>Isolation and whole genome analysis of endospore-forming bacteria from heroin.</title>
        <authorList>
            <person name="Kalinowski J."/>
            <person name="Ahrens B."/>
            <person name="Al-Dilaimi A."/>
            <person name="Winkler A."/>
            <person name="Wibberg D."/>
            <person name="Schleenbecker U."/>
            <person name="Ruckert C."/>
            <person name="Wolfel R."/>
            <person name="Grass G."/>
        </authorList>
    </citation>
    <scope>NUCLEOTIDE SEQUENCE [LARGE SCALE GENOMIC DNA]</scope>
    <source>
        <strain evidence="1 2">7509</strain>
    </source>
</reference>
<evidence type="ECO:0000313" key="2">
    <source>
        <dbReference type="Proteomes" id="UP000216475"/>
    </source>
</evidence>
<sequence>MFHWFGLIDEFEIVNRLTIILALHQLLMFSIIRLRYSAREDALQSKIYCINLTLYLNEYDMDLSNLLQYVHQLAYERKDVMFNNEDIEWLKKLHEAIELRIQEDESKAEFKRFLEVDKIHFEHQKETVKYEWTNSFLLNILK</sequence>
<organism evidence="1 2">
    <name type="scientific">Terribacillus saccharophilus</name>
    <dbReference type="NCBI Taxonomy" id="361277"/>
    <lineage>
        <taxon>Bacteria</taxon>
        <taxon>Bacillati</taxon>
        <taxon>Bacillota</taxon>
        <taxon>Bacilli</taxon>
        <taxon>Bacillales</taxon>
        <taxon>Bacillaceae</taxon>
        <taxon>Terribacillus</taxon>
    </lineage>
</organism>